<dbReference type="EMBL" id="JAJTTC010000003">
    <property type="protein sequence ID" value="MCF0062794.1"/>
    <property type="molecule type" value="Genomic_DNA"/>
</dbReference>
<keyword evidence="1" id="KW-0472">Membrane</keyword>
<protein>
    <submittedName>
        <fullName evidence="2">DUF1772 domain-containing protein</fullName>
    </submittedName>
</protein>
<feature type="transmembrane region" description="Helical" evidence="1">
    <location>
        <begin position="98"/>
        <end position="119"/>
    </location>
</feature>
<reference evidence="2" key="1">
    <citation type="submission" date="2021-12" db="EMBL/GenBank/DDBJ databases">
        <title>Novel species in genus Dyadobacter.</title>
        <authorList>
            <person name="Ma C."/>
        </authorList>
    </citation>
    <scope>NUCLEOTIDE SEQUENCE</scope>
    <source>
        <strain evidence="2">LJ419</strain>
    </source>
</reference>
<proteinExistence type="predicted"/>
<evidence type="ECO:0000313" key="2">
    <source>
        <dbReference type="EMBL" id="MCF0062794.1"/>
    </source>
</evidence>
<keyword evidence="1" id="KW-1133">Transmembrane helix</keyword>
<comment type="caution">
    <text evidence="2">The sequence shown here is derived from an EMBL/GenBank/DDBJ whole genome shotgun (WGS) entry which is preliminary data.</text>
</comment>
<keyword evidence="3" id="KW-1185">Reference proteome</keyword>
<dbReference type="Pfam" id="PF08592">
    <property type="entry name" value="Anthrone_oxy"/>
    <property type="match status" value="1"/>
</dbReference>
<gene>
    <name evidence="2" type="ORF">LXM26_14900</name>
</gene>
<name>A0A9X1PM63_9BACT</name>
<dbReference type="InterPro" id="IPR013901">
    <property type="entry name" value="Anthrone_oxy"/>
</dbReference>
<dbReference type="RefSeq" id="WP_234655873.1">
    <property type="nucleotide sequence ID" value="NZ_CP094997.1"/>
</dbReference>
<organism evidence="2 3">
    <name type="scientific">Dyadobacter chenwenxiniae</name>
    <dbReference type="NCBI Taxonomy" id="2906456"/>
    <lineage>
        <taxon>Bacteria</taxon>
        <taxon>Pseudomonadati</taxon>
        <taxon>Bacteroidota</taxon>
        <taxon>Cytophagia</taxon>
        <taxon>Cytophagales</taxon>
        <taxon>Spirosomataceae</taxon>
        <taxon>Dyadobacter</taxon>
    </lineage>
</organism>
<feature type="transmembrane region" description="Helical" evidence="1">
    <location>
        <begin position="153"/>
        <end position="172"/>
    </location>
</feature>
<accession>A0A9X1PM63</accession>
<evidence type="ECO:0000256" key="1">
    <source>
        <dbReference type="SAM" id="Phobius"/>
    </source>
</evidence>
<sequence length="175" mass="19337">MKDHSNRLSKPMMHALYFPSLILTALLTGLSAGLFYAYSCSVNLGLARLPDNEYLRAMQEINKAILNPVFFMSFIGSIFLLAFASWLSHSEQVATFRLLLAATLVYAIGVFGVTVAGNVPLNDTLAGFNINAATADEIRLQRLHFERPWNKLHSIRTLCSVGAFLLVVIALCKTK</sequence>
<dbReference type="Proteomes" id="UP001139000">
    <property type="component" value="Unassembled WGS sequence"/>
</dbReference>
<dbReference type="AlphaFoldDB" id="A0A9X1PM63"/>
<evidence type="ECO:0000313" key="3">
    <source>
        <dbReference type="Proteomes" id="UP001139000"/>
    </source>
</evidence>
<keyword evidence="1" id="KW-0812">Transmembrane</keyword>
<feature type="transmembrane region" description="Helical" evidence="1">
    <location>
        <begin position="65"/>
        <end position="86"/>
    </location>
</feature>